<feature type="non-terminal residue" evidence="1">
    <location>
        <position position="54"/>
    </location>
</feature>
<evidence type="ECO:0000313" key="1">
    <source>
        <dbReference type="EMBL" id="KAF7263603.1"/>
    </source>
</evidence>
<dbReference type="AlphaFoldDB" id="A0A834HKZ0"/>
<organism evidence="1 2">
    <name type="scientific">Rhynchophorus ferrugineus</name>
    <name type="common">Red palm weevil</name>
    <name type="synonym">Curculio ferrugineus</name>
    <dbReference type="NCBI Taxonomy" id="354439"/>
    <lineage>
        <taxon>Eukaryota</taxon>
        <taxon>Metazoa</taxon>
        <taxon>Ecdysozoa</taxon>
        <taxon>Arthropoda</taxon>
        <taxon>Hexapoda</taxon>
        <taxon>Insecta</taxon>
        <taxon>Pterygota</taxon>
        <taxon>Neoptera</taxon>
        <taxon>Endopterygota</taxon>
        <taxon>Coleoptera</taxon>
        <taxon>Polyphaga</taxon>
        <taxon>Cucujiformia</taxon>
        <taxon>Curculionidae</taxon>
        <taxon>Dryophthorinae</taxon>
        <taxon>Rhynchophorus</taxon>
    </lineage>
</organism>
<keyword evidence="2" id="KW-1185">Reference proteome</keyword>
<gene>
    <name evidence="1" type="ORF">GWI33_001655</name>
</gene>
<name>A0A834HKZ0_RHYFE</name>
<accession>A0A834HKZ0</accession>
<dbReference type="Proteomes" id="UP000625711">
    <property type="component" value="Unassembled WGS sequence"/>
</dbReference>
<proteinExistence type="predicted"/>
<comment type="caution">
    <text evidence="1">The sequence shown here is derived from an EMBL/GenBank/DDBJ whole genome shotgun (WGS) entry which is preliminary data.</text>
</comment>
<sequence>MAGEGVQVVEARGQVVGSPAENPEKRLVLWSYTGQYWRGFVSGAWERGREVVDV</sequence>
<evidence type="ECO:0000313" key="2">
    <source>
        <dbReference type="Proteomes" id="UP000625711"/>
    </source>
</evidence>
<protein>
    <submittedName>
        <fullName evidence="1">Uncharacterized protein</fullName>
    </submittedName>
</protein>
<reference evidence="1" key="1">
    <citation type="submission" date="2020-08" db="EMBL/GenBank/DDBJ databases">
        <title>Genome sequencing and assembly of the red palm weevil Rhynchophorus ferrugineus.</title>
        <authorList>
            <person name="Dias G.B."/>
            <person name="Bergman C.M."/>
            <person name="Manee M."/>
        </authorList>
    </citation>
    <scope>NUCLEOTIDE SEQUENCE</scope>
    <source>
        <strain evidence="1">AA-2017</strain>
        <tissue evidence="1">Whole larva</tissue>
    </source>
</reference>
<dbReference type="EMBL" id="JAACXV010020528">
    <property type="protein sequence ID" value="KAF7263603.1"/>
    <property type="molecule type" value="Genomic_DNA"/>
</dbReference>